<keyword evidence="2" id="KW-1185">Reference proteome</keyword>
<organism evidence="1 2">
    <name type="scientific">Actinotignum urinale</name>
    <dbReference type="NCBI Taxonomy" id="190146"/>
    <lineage>
        <taxon>Bacteria</taxon>
        <taxon>Bacillati</taxon>
        <taxon>Actinomycetota</taxon>
        <taxon>Actinomycetes</taxon>
        <taxon>Actinomycetales</taxon>
        <taxon>Actinomycetaceae</taxon>
        <taxon>Actinotignum</taxon>
    </lineage>
</organism>
<protein>
    <submittedName>
        <fullName evidence="1">Tetratricopeptide repeat protein</fullName>
    </submittedName>
</protein>
<dbReference type="Gene3D" id="1.25.40.10">
    <property type="entry name" value="Tetratricopeptide repeat domain"/>
    <property type="match status" value="1"/>
</dbReference>
<dbReference type="RefSeq" id="WP_320755117.1">
    <property type="nucleotide sequence ID" value="NZ_JAWNGA010000005.1"/>
</dbReference>
<reference evidence="1 2" key="1">
    <citation type="submission" date="2023-10" db="EMBL/GenBank/DDBJ databases">
        <title>Whole Genome based description of the genera Actinobaculum and Actinotignum reveals a complex phylogenetic relationship within the species included in the genus Actinotignum.</title>
        <authorList>
            <person name="Jensen C.S."/>
            <person name="Dargis R."/>
            <person name="Kemp M."/>
            <person name="Christensen J.J."/>
        </authorList>
    </citation>
    <scope>NUCLEOTIDE SEQUENCE [LARGE SCALE GENOMIC DNA]</scope>
    <source>
        <strain evidence="1 2">SLA_B974</strain>
    </source>
</reference>
<dbReference type="Pfam" id="PF14561">
    <property type="entry name" value="TPR_20"/>
    <property type="match status" value="1"/>
</dbReference>
<sequence length="292" mass="30568">MSLYGAVDLGARKAAQEQEKAAAIPGKYVRTLNVQGLQEVAGLSEQVPVIVLFTGDGLAGEVGALLENESKNRDGRFQVVVVNAQTEVQLVQAFGVQAVPTALAVIKGQPVPLFQGVPDTKAISQVIDQLLEAAKGAGVAGRISGNEEEAGAPLRNEHEVAALKAMDAGDMKLAHAEFTKLLDEEPGNEAGIVGLAQISLLERVEGTSPEEVLAKADSAGIQDVDAQLLAADTEVAGGRPDLAFQRLIHVISVSGGEEKEKARVHLLELFNAVGASTDLVKDARKKLAMALF</sequence>
<dbReference type="Proteomes" id="UP001275049">
    <property type="component" value="Unassembled WGS sequence"/>
</dbReference>
<dbReference type="InterPro" id="IPR011990">
    <property type="entry name" value="TPR-like_helical_dom_sf"/>
</dbReference>
<dbReference type="InterPro" id="IPR036249">
    <property type="entry name" value="Thioredoxin-like_sf"/>
</dbReference>
<evidence type="ECO:0000313" key="2">
    <source>
        <dbReference type="Proteomes" id="UP001275049"/>
    </source>
</evidence>
<gene>
    <name evidence="1" type="ORF">R6G86_03840</name>
</gene>
<comment type="caution">
    <text evidence="1">The sequence shown here is derived from an EMBL/GenBank/DDBJ whole genome shotgun (WGS) entry which is preliminary data.</text>
</comment>
<evidence type="ECO:0000313" key="1">
    <source>
        <dbReference type="EMBL" id="MDY5132876.1"/>
    </source>
</evidence>
<dbReference type="EMBL" id="JAWNGA010000005">
    <property type="protein sequence ID" value="MDY5132876.1"/>
    <property type="molecule type" value="Genomic_DNA"/>
</dbReference>
<name>A0ABU5G690_9ACTO</name>
<accession>A0ABU5G690</accession>
<dbReference type="Gene3D" id="3.40.30.10">
    <property type="entry name" value="Glutaredoxin"/>
    <property type="match status" value="1"/>
</dbReference>
<dbReference type="SUPFAM" id="SSF52833">
    <property type="entry name" value="Thioredoxin-like"/>
    <property type="match status" value="1"/>
</dbReference>
<proteinExistence type="predicted"/>